<dbReference type="eggNOG" id="ENOG5033AGQ">
    <property type="taxonomic scope" value="Bacteria"/>
</dbReference>
<name>F8AXK3_9ACTN</name>
<dbReference type="STRING" id="656024.FsymDg_3042"/>
<dbReference type="KEGG" id="fsy:FsymDg_3042"/>
<gene>
    <name evidence="2" type="ordered locus">FsymDg_3042</name>
</gene>
<dbReference type="Proteomes" id="UP000001549">
    <property type="component" value="Chromosome"/>
</dbReference>
<keyword evidence="1" id="KW-0812">Transmembrane</keyword>
<proteinExistence type="predicted"/>
<accession>F8AXK3</accession>
<feature type="transmembrane region" description="Helical" evidence="1">
    <location>
        <begin position="146"/>
        <end position="169"/>
    </location>
</feature>
<dbReference type="EMBL" id="CP002801">
    <property type="protein sequence ID" value="AEH10354.1"/>
    <property type="molecule type" value="Genomic_DNA"/>
</dbReference>
<feature type="transmembrane region" description="Helical" evidence="1">
    <location>
        <begin position="92"/>
        <end position="112"/>
    </location>
</feature>
<evidence type="ECO:0000313" key="2">
    <source>
        <dbReference type="EMBL" id="AEH10354.1"/>
    </source>
</evidence>
<dbReference type="RefSeq" id="WP_013874254.1">
    <property type="nucleotide sequence ID" value="NZ_CAAAFP010000222.1"/>
</dbReference>
<evidence type="ECO:0000256" key="1">
    <source>
        <dbReference type="SAM" id="Phobius"/>
    </source>
</evidence>
<organism evidence="2 3">
    <name type="scientific">Candidatus Protofrankia datiscae</name>
    <dbReference type="NCBI Taxonomy" id="2716812"/>
    <lineage>
        <taxon>Bacteria</taxon>
        <taxon>Bacillati</taxon>
        <taxon>Actinomycetota</taxon>
        <taxon>Actinomycetes</taxon>
        <taxon>Frankiales</taxon>
        <taxon>Frankiaceae</taxon>
        <taxon>Protofrankia</taxon>
    </lineage>
</organism>
<keyword evidence="1" id="KW-0472">Membrane</keyword>
<feature type="transmembrane region" description="Helical" evidence="1">
    <location>
        <begin position="66"/>
        <end position="85"/>
    </location>
</feature>
<dbReference type="HOGENOM" id="CLU_1494134_0_0_11"/>
<evidence type="ECO:0000313" key="3">
    <source>
        <dbReference type="Proteomes" id="UP000001549"/>
    </source>
</evidence>
<sequence length="180" mass="19263" precursor="true">MLEEPRRRFWAVGRSGLFTGLLCALVMAAFGLPVGLLWALTAPRLNVRAVLAGSEIVFDAQAGVDVYFAVICVVAGLIGGLLGFWRGRDSGWPVPVGLALGGIGGSLLASWIGHALRSARAVSQLPEGASSLVIQLVEFRLRSPGFLLVLPIVSLLVLSVLSWLSLFVMPRREMPRSEQT</sequence>
<reference evidence="2 3" key="1">
    <citation type="submission" date="2011-05" db="EMBL/GenBank/DDBJ databases">
        <title>Complete sequence of chromosome of Frankia symbiont of Datisca glomerata.</title>
        <authorList>
            <consortium name="US DOE Joint Genome Institute"/>
            <person name="Lucas S."/>
            <person name="Han J."/>
            <person name="Lapidus A."/>
            <person name="Cheng J.-F."/>
            <person name="Goodwin L."/>
            <person name="Pitluck S."/>
            <person name="Peters L."/>
            <person name="Mikhailova N."/>
            <person name="Chertkov O."/>
            <person name="Teshima H."/>
            <person name="Han C."/>
            <person name="Tapia R."/>
            <person name="Land M."/>
            <person name="Hauser L."/>
            <person name="Kyrpides N."/>
            <person name="Ivanova N."/>
            <person name="Pagani I."/>
            <person name="Berry A."/>
            <person name="Pawlowski K."/>
            <person name="Persson T."/>
            <person name="Vanden Heuvel B."/>
            <person name="Benson D."/>
            <person name="Woyke T."/>
        </authorList>
    </citation>
    <scope>NUCLEOTIDE SEQUENCE [LARGE SCALE GENOMIC DNA]</scope>
    <source>
        <strain evidence="3">4085684</strain>
    </source>
</reference>
<keyword evidence="3" id="KW-1185">Reference proteome</keyword>
<evidence type="ECO:0008006" key="4">
    <source>
        <dbReference type="Google" id="ProtNLM"/>
    </source>
</evidence>
<protein>
    <recommendedName>
        <fullName evidence="4">DUF2567 domain-containing protein</fullName>
    </recommendedName>
</protein>
<dbReference type="AlphaFoldDB" id="F8AXK3"/>
<feature type="transmembrane region" description="Helical" evidence="1">
    <location>
        <begin position="21"/>
        <end position="40"/>
    </location>
</feature>
<keyword evidence="1" id="KW-1133">Transmembrane helix</keyword>